<dbReference type="Proteomes" id="UP000198242">
    <property type="component" value="Chromosome I"/>
</dbReference>
<feature type="region of interest" description="Disordered" evidence="1">
    <location>
        <begin position="104"/>
        <end position="123"/>
    </location>
</feature>
<reference evidence="3" key="1">
    <citation type="submission" date="2016-06" db="EMBL/GenBank/DDBJ databases">
        <authorList>
            <person name="Varghese N."/>
            <person name="Submissions Spin"/>
        </authorList>
    </citation>
    <scope>NUCLEOTIDE SEQUENCE [LARGE SCALE GENOMIC DNA]</scope>
    <source>
        <strain evidence="3">DSM 43909</strain>
    </source>
</reference>
<organism evidence="2 3">
    <name type="scientific">Micromonospora viridifaciens</name>
    <dbReference type="NCBI Taxonomy" id="1881"/>
    <lineage>
        <taxon>Bacteria</taxon>
        <taxon>Bacillati</taxon>
        <taxon>Actinomycetota</taxon>
        <taxon>Actinomycetes</taxon>
        <taxon>Micromonosporales</taxon>
        <taxon>Micromonosporaceae</taxon>
        <taxon>Micromonospora</taxon>
    </lineage>
</organism>
<accession>A0A1C4VJW1</accession>
<name>A0A1C4VJW1_MICVI</name>
<feature type="region of interest" description="Disordered" evidence="1">
    <location>
        <begin position="146"/>
        <end position="173"/>
    </location>
</feature>
<evidence type="ECO:0000313" key="3">
    <source>
        <dbReference type="Proteomes" id="UP000198242"/>
    </source>
</evidence>
<evidence type="ECO:0000313" key="2">
    <source>
        <dbReference type="EMBL" id="SCE84210.1"/>
    </source>
</evidence>
<gene>
    <name evidence="2" type="ORF">GA0074695_1535</name>
</gene>
<keyword evidence="3" id="KW-1185">Reference proteome</keyword>
<protein>
    <submittedName>
        <fullName evidence="2">Uncharacterized protein</fullName>
    </submittedName>
</protein>
<dbReference type="EMBL" id="LT607411">
    <property type="protein sequence ID" value="SCE84210.1"/>
    <property type="molecule type" value="Genomic_DNA"/>
</dbReference>
<sequence>MYEKAPYVDCSYSRILGREVHEIDANEISDVLEPLFSKRYRLAWDDYGRQIVVRLRTDVPDVADPVTRPELTGLVCDLLMLLPDPPCSASFLLREAIKDVRELAREAKPRKPRSGQGPPRGARSRIVGHIVSNIFEALDDLPEFRGRIERPNRPAKPRPPAPKPEPKPEPKPDPAVIEAAARRFLTELTPGRHPVPATWAAYAEATPLNARLGKHAFMALARDLLDKPRKVRGVRFWLVPEPAPEVIAETAERVARLTWEEQRPILWRVVQRRAARRAERTAA</sequence>
<dbReference type="AlphaFoldDB" id="A0A1C4VJW1"/>
<proteinExistence type="predicted"/>
<evidence type="ECO:0000256" key="1">
    <source>
        <dbReference type="SAM" id="MobiDB-lite"/>
    </source>
</evidence>